<protein>
    <submittedName>
        <fullName evidence="1">RHS repeat domain-containing protein</fullName>
    </submittedName>
</protein>
<dbReference type="Proteomes" id="UP001623852">
    <property type="component" value="Chromosome"/>
</dbReference>
<dbReference type="InterPro" id="IPR031325">
    <property type="entry name" value="RHS_repeat"/>
</dbReference>
<evidence type="ECO:0000313" key="2">
    <source>
        <dbReference type="Proteomes" id="UP001623852"/>
    </source>
</evidence>
<dbReference type="NCBIfam" id="TIGR01643">
    <property type="entry name" value="YD_repeat_2x"/>
    <property type="match status" value="1"/>
</dbReference>
<dbReference type="Gene3D" id="2.180.10.10">
    <property type="entry name" value="RHS repeat-associated core"/>
    <property type="match status" value="1"/>
</dbReference>
<dbReference type="RefSeq" id="WP_406845366.1">
    <property type="nucleotide sequence ID" value="NZ_CP150845.1"/>
</dbReference>
<dbReference type="EMBL" id="CP150845">
    <property type="protein sequence ID" value="WYZ21690.1"/>
    <property type="molecule type" value="Genomic_DNA"/>
</dbReference>
<dbReference type="Pfam" id="PF05593">
    <property type="entry name" value="RHS_repeat"/>
    <property type="match status" value="1"/>
</dbReference>
<organism evidence="1 2">
    <name type="scientific">Flavobacterium soyae</name>
    <dbReference type="NCBI Taxonomy" id="2903098"/>
    <lineage>
        <taxon>Bacteria</taxon>
        <taxon>Pseudomonadati</taxon>
        <taxon>Bacteroidota</taxon>
        <taxon>Flavobacteriia</taxon>
        <taxon>Flavobacteriales</taxon>
        <taxon>Flavobacteriaceae</taxon>
        <taxon>Flavobacterium</taxon>
    </lineage>
</organism>
<reference evidence="1 2" key="1">
    <citation type="submission" date="2024-03" db="EMBL/GenBank/DDBJ databases">
        <title>Flavobacterium soyae.</title>
        <authorList>
            <person name="Zheng W."/>
        </authorList>
    </citation>
    <scope>NUCLEOTIDE SEQUENCE [LARGE SCALE GENOMIC DNA]</scope>
    <source>
        <strain evidence="1 2">55</strain>
    </source>
</reference>
<keyword evidence="2" id="KW-1185">Reference proteome</keyword>
<accession>A0ABZ2UKE8</accession>
<dbReference type="InterPro" id="IPR006530">
    <property type="entry name" value="YD"/>
</dbReference>
<name>A0ABZ2UKE8_9FLAO</name>
<evidence type="ECO:0000313" key="1">
    <source>
        <dbReference type="EMBL" id="WYZ21690.1"/>
    </source>
</evidence>
<gene>
    <name evidence="1" type="ORF">AABD74_09515</name>
</gene>
<sequence length="1159" mass="131761">MKNIKTKQILFFTLLFLISLKGFTQVTSTYIPKLNIPSSPETSKFNQFIDTPVGYNTGIPNIDINLGEINIDGVSVPISLSYHSDGIKVDEKATWVGLGWSLNAGYKVSRKENGIPDESRLFFQLDSNSLNSIQGIKNFSDNNPQTIPNAMTLSTALKKENTNSDYRPDEFNYSTSNSSAKFLFSQLKQKFVAFPSNMDKIEVDYQLSKINTIKITDDSGIKYFYGIDANAKERTNPLTHNFYNSWNISKIENIKNQVISFSYNLYNLQNYERPVVLMDNLSTSISNDQLINLESSYVSEINYPEGKIEFIAETNRQDLKQFPKLNSIIFRNKANQVIKTIIFNYSYFTNTLANIASDNFTENSGKRLKLDGIDVFNNINTEKQSYSFTYYDANIPDRLKGGSDYWGYYNGTLQNGVPSRVKYSINSTTGQENPDVMGGYYSGADKNINTQTFNTFLLKSITYPTGGKQEYVYENNFGKLSSNTDQTFFCLANKYLPVNQKLLNYNINVFGLFSQTYADGIYFGSPQPSEIVTLNQYEKKYIFRTSIPINDSNVKSIGKLYTNNLSHNFDKTVLGVTNASQLNMGIEEKRYLIKNGVKTLISGPGSLNTSLPNNNEKYISYYAAGFSIDNYDTFEIEISFIYNKLLTPQLNNKPFNFNYNLDDVKKDFNQIYNDNIYLIGGARIKEINVIDKNSIIKKRGYKYSDDFSESGLAYYVPSFSQRRVKFNRYVDDQCGLPCGYIADRYWSYSSDGIFNTSNGSNVAYQYIEEQIYGIGNSYLGKTVYEYYLSTLSSDSNYTSFNANPYSFINTFDWVNKSLRSKKIYNSTDAINPLVKEEYEYFFNKPNITESVDEIRNDLAMNDMIIGQGDDCLDSMFYTYEAAAVSKKLPYFKHFLGFSLPKTKTTTEYFNGAALINTTSYNYNFNGDLLLLKNELTTNSKNENLEKKYYYPVDSADPVNSNLVAANRISKPIDTETYRNGSKLSENKTIYVNDASTAGLLLPKYEYAAKFPNNFPNIPNVGTLENKITYNQYDSNGNIQQYTVENGVSVTIIWGYDKTRPIAKIENATYADVASQVANLQSLSDTGTEDNLILSLNDLRTSLPLAMVTTYTYIPLIGVSTITDPKGEKTTYTYDSFGRLEFVKDSKGNILSENEYHYKQ</sequence>
<proteinExistence type="predicted"/>